<accession>A2DYZ0</accession>
<dbReference type="RefSeq" id="XP_001326624.1">
    <property type="nucleotide sequence ID" value="XM_001326589.1"/>
</dbReference>
<dbReference type="Pfam" id="PF13306">
    <property type="entry name" value="LRR_5"/>
    <property type="match status" value="1"/>
</dbReference>
<sequence>MEYLFIPTSVKEIGLGAFFDANISKIEFASDSQLKVIISNSFSYTHLKEIILSSNLEEIEKEGLAYNLELSNITFLHPKTKTLTIKTEAIVQPAIKSIYFPQHIIIQSKGIFAAADLEEVIISEDVNLSINCFSGCPNIICFNISNSKYNFSNGFLVNEDQLIYVSKNSGESCSITGDYEIPNPAFQYSENLKILTISEETDNYYSDSHVIYSKNKSEVICAAG</sequence>
<dbReference type="Proteomes" id="UP000001542">
    <property type="component" value="Unassembled WGS sequence"/>
</dbReference>
<evidence type="ECO:0000313" key="2">
    <source>
        <dbReference type="Proteomes" id="UP000001542"/>
    </source>
</evidence>
<dbReference type="VEuPathDB" id="TrichDB:TVAGG3_0869160"/>
<gene>
    <name evidence="1" type="ORF">TVAG_255930</name>
</gene>
<keyword evidence="2" id="KW-1185">Reference proteome</keyword>
<dbReference type="InterPro" id="IPR026906">
    <property type="entry name" value="LRR_5"/>
</dbReference>
<dbReference type="InterPro" id="IPR032675">
    <property type="entry name" value="LRR_dom_sf"/>
</dbReference>
<evidence type="ECO:0008006" key="3">
    <source>
        <dbReference type="Google" id="ProtNLM"/>
    </source>
</evidence>
<protein>
    <recommendedName>
        <fullName evidence="3">Surface antigen BspA-like</fullName>
    </recommendedName>
</protein>
<dbReference type="AlphaFoldDB" id="A2DYZ0"/>
<reference evidence="1" key="2">
    <citation type="journal article" date="2007" name="Science">
        <title>Draft genome sequence of the sexually transmitted pathogen Trichomonas vaginalis.</title>
        <authorList>
            <person name="Carlton J.M."/>
            <person name="Hirt R.P."/>
            <person name="Silva J.C."/>
            <person name="Delcher A.L."/>
            <person name="Schatz M."/>
            <person name="Zhao Q."/>
            <person name="Wortman J.R."/>
            <person name="Bidwell S.L."/>
            <person name="Alsmark U.C.M."/>
            <person name="Besteiro S."/>
            <person name="Sicheritz-Ponten T."/>
            <person name="Noel C.J."/>
            <person name="Dacks J.B."/>
            <person name="Foster P.G."/>
            <person name="Simillion C."/>
            <person name="Van de Peer Y."/>
            <person name="Miranda-Saavedra D."/>
            <person name="Barton G.J."/>
            <person name="Westrop G.D."/>
            <person name="Mueller S."/>
            <person name="Dessi D."/>
            <person name="Fiori P.L."/>
            <person name="Ren Q."/>
            <person name="Paulsen I."/>
            <person name="Zhang H."/>
            <person name="Bastida-Corcuera F.D."/>
            <person name="Simoes-Barbosa A."/>
            <person name="Brown M.T."/>
            <person name="Hayes R.D."/>
            <person name="Mukherjee M."/>
            <person name="Okumura C.Y."/>
            <person name="Schneider R."/>
            <person name="Smith A.J."/>
            <person name="Vanacova S."/>
            <person name="Villalvazo M."/>
            <person name="Haas B.J."/>
            <person name="Pertea M."/>
            <person name="Feldblyum T.V."/>
            <person name="Utterback T.R."/>
            <person name="Shu C.L."/>
            <person name="Osoegawa K."/>
            <person name="de Jong P.J."/>
            <person name="Hrdy I."/>
            <person name="Horvathova L."/>
            <person name="Zubacova Z."/>
            <person name="Dolezal P."/>
            <person name="Malik S.B."/>
            <person name="Logsdon J.M. Jr."/>
            <person name="Henze K."/>
            <person name="Gupta A."/>
            <person name="Wang C.C."/>
            <person name="Dunne R.L."/>
            <person name="Upcroft J.A."/>
            <person name="Upcroft P."/>
            <person name="White O."/>
            <person name="Salzberg S.L."/>
            <person name="Tang P."/>
            <person name="Chiu C.-H."/>
            <person name="Lee Y.-S."/>
            <person name="Embley T.M."/>
            <person name="Coombs G.H."/>
            <person name="Mottram J.C."/>
            <person name="Tachezy J."/>
            <person name="Fraser-Liggett C.M."/>
            <person name="Johnson P.J."/>
        </authorList>
    </citation>
    <scope>NUCLEOTIDE SEQUENCE [LARGE SCALE GENOMIC DNA]</scope>
    <source>
        <strain evidence="1">G3</strain>
    </source>
</reference>
<evidence type="ECO:0000313" key="1">
    <source>
        <dbReference type="EMBL" id="EAY14401.1"/>
    </source>
</evidence>
<organism evidence="1 2">
    <name type="scientific">Trichomonas vaginalis (strain ATCC PRA-98 / G3)</name>
    <dbReference type="NCBI Taxonomy" id="412133"/>
    <lineage>
        <taxon>Eukaryota</taxon>
        <taxon>Metamonada</taxon>
        <taxon>Parabasalia</taxon>
        <taxon>Trichomonadida</taxon>
        <taxon>Trichomonadidae</taxon>
        <taxon>Trichomonas</taxon>
    </lineage>
</organism>
<proteinExistence type="predicted"/>
<dbReference type="InParanoid" id="A2DYZ0"/>
<dbReference type="KEGG" id="tva:4772389"/>
<dbReference type="EMBL" id="DS113271">
    <property type="protein sequence ID" value="EAY14401.1"/>
    <property type="molecule type" value="Genomic_DNA"/>
</dbReference>
<name>A2DYZ0_TRIV3</name>
<dbReference type="SMR" id="A2DYZ0"/>
<dbReference type="VEuPathDB" id="TrichDB:TVAG_255930"/>
<reference evidence="1" key="1">
    <citation type="submission" date="2006-10" db="EMBL/GenBank/DDBJ databases">
        <authorList>
            <person name="Amadeo P."/>
            <person name="Zhao Q."/>
            <person name="Wortman J."/>
            <person name="Fraser-Liggett C."/>
            <person name="Carlton J."/>
        </authorList>
    </citation>
    <scope>NUCLEOTIDE SEQUENCE</scope>
    <source>
        <strain evidence="1">G3</strain>
    </source>
</reference>
<dbReference type="Gene3D" id="3.80.10.10">
    <property type="entry name" value="Ribonuclease Inhibitor"/>
    <property type="match status" value="1"/>
</dbReference>